<dbReference type="EMBL" id="LHZD01000013">
    <property type="protein sequence ID" value="KXV09770.1"/>
    <property type="molecule type" value="Genomic_DNA"/>
</dbReference>
<name>A0AB34XIZ9_GLUOY</name>
<organism evidence="1 2">
    <name type="scientific">Gluconobacter oxydans</name>
    <name type="common">Gluconobacter suboxydans</name>
    <dbReference type="NCBI Taxonomy" id="442"/>
    <lineage>
        <taxon>Bacteria</taxon>
        <taxon>Pseudomonadati</taxon>
        <taxon>Pseudomonadota</taxon>
        <taxon>Alphaproteobacteria</taxon>
        <taxon>Acetobacterales</taxon>
        <taxon>Acetobacteraceae</taxon>
        <taxon>Gluconobacter</taxon>
    </lineage>
</organism>
<evidence type="ECO:0000313" key="1">
    <source>
        <dbReference type="EMBL" id="KXV09770.1"/>
    </source>
</evidence>
<reference evidence="1 2" key="1">
    <citation type="submission" date="2015-06" db="EMBL/GenBank/DDBJ databases">
        <title>Improved classification and identification of acetic acid bacteria using matrix-assisted laser desorption/ionization time-of-flight mass spectrometry; Gluconobacter nephelii and Gluconobacter uchimurae are later heterotypic synonyms of Gluconobacter japonicus and Gluconobacter oxydans, respectively.</title>
        <authorList>
            <person name="Li L."/>
            <person name="Cleenwerck I."/>
            <person name="De Vuyst L."/>
            <person name="Vandamme P."/>
        </authorList>
    </citation>
    <scope>NUCLEOTIDE SEQUENCE [LARGE SCALE GENOMIC DNA]</scope>
    <source>
        <strain evidence="1 2">LMG 1386</strain>
    </source>
</reference>
<dbReference type="AlphaFoldDB" id="A0AB34XIZ9"/>
<protein>
    <submittedName>
        <fullName evidence="1">Uncharacterized protein</fullName>
    </submittedName>
</protein>
<accession>A0AB34XIZ9</accession>
<comment type="caution">
    <text evidence="1">The sequence shown here is derived from an EMBL/GenBank/DDBJ whole genome shotgun (WGS) entry which is preliminary data.</text>
</comment>
<proteinExistence type="predicted"/>
<evidence type="ECO:0000313" key="2">
    <source>
        <dbReference type="Proteomes" id="UP000075394"/>
    </source>
</evidence>
<gene>
    <name evidence="1" type="ORF">AD931_02585</name>
</gene>
<dbReference type="Proteomes" id="UP000075394">
    <property type="component" value="Unassembled WGS sequence"/>
</dbReference>
<sequence length="127" mass="14074">MFIAVINAGNGVGPGELSKRTRAIIERIVSGKKVGVLPQNEDGTPTYKIIQDRFDELGLLPPDLAKELISYTLSWEQVINIHPKVYDSSTVLSLHAMVGYLDDIDKMTPRLLEALRYHAQGRGTLTL</sequence>